<protein>
    <submittedName>
        <fullName evidence="7">Uncharacterized protein LOC105232047 isoform X1</fullName>
    </submittedName>
</protein>
<dbReference type="Gene3D" id="2.30.30.40">
    <property type="entry name" value="SH3 Domains"/>
    <property type="match status" value="1"/>
</dbReference>
<feature type="compositionally biased region" description="Basic and acidic residues" evidence="2">
    <location>
        <begin position="2100"/>
        <end position="2123"/>
    </location>
</feature>
<feature type="region of interest" description="Disordered" evidence="2">
    <location>
        <begin position="256"/>
        <end position="304"/>
    </location>
</feature>
<feature type="compositionally biased region" description="Polar residues" evidence="2">
    <location>
        <begin position="2333"/>
        <end position="2346"/>
    </location>
</feature>
<gene>
    <name evidence="7" type="primary">LOC105232047</name>
</gene>
<feature type="compositionally biased region" description="Polar residues" evidence="2">
    <location>
        <begin position="2188"/>
        <end position="2200"/>
    </location>
</feature>
<dbReference type="PANTHER" id="PTHR13865:SF28">
    <property type="entry name" value="POLYCHAETOID, ISOFORM O"/>
    <property type="match status" value="1"/>
</dbReference>
<feature type="domain" description="PDZ" evidence="4">
    <location>
        <begin position="814"/>
        <end position="887"/>
    </location>
</feature>
<feature type="compositionally biased region" description="Polar residues" evidence="2">
    <location>
        <begin position="1541"/>
        <end position="1550"/>
    </location>
</feature>
<dbReference type="InterPro" id="IPR036028">
    <property type="entry name" value="SH3-like_dom_sf"/>
</dbReference>
<evidence type="ECO:0000313" key="6">
    <source>
        <dbReference type="Proteomes" id="UP001652620"/>
    </source>
</evidence>
<feature type="compositionally biased region" description="Polar residues" evidence="2">
    <location>
        <begin position="1483"/>
        <end position="1494"/>
    </location>
</feature>
<feature type="domain" description="PDZ" evidence="4">
    <location>
        <begin position="429"/>
        <end position="516"/>
    </location>
</feature>
<feature type="compositionally biased region" description="Pro residues" evidence="2">
    <location>
        <begin position="277"/>
        <end position="286"/>
    </location>
</feature>
<feature type="compositionally biased region" description="Low complexity" evidence="2">
    <location>
        <begin position="1564"/>
        <end position="1583"/>
    </location>
</feature>
<feature type="compositionally biased region" description="Polar residues" evidence="2">
    <location>
        <begin position="1503"/>
        <end position="1522"/>
    </location>
</feature>
<feature type="domain" description="ZU5" evidence="5">
    <location>
        <begin position="2395"/>
        <end position="2528"/>
    </location>
</feature>
<feature type="region of interest" description="Disordered" evidence="2">
    <location>
        <begin position="2166"/>
        <end position="2209"/>
    </location>
</feature>
<dbReference type="InterPro" id="IPR008144">
    <property type="entry name" value="Guanylate_kin-like_dom"/>
</dbReference>
<dbReference type="Gene3D" id="2.60.220.30">
    <property type="match status" value="1"/>
</dbReference>
<dbReference type="PROSITE" id="PS50052">
    <property type="entry name" value="GUANYLATE_KINASE_2"/>
    <property type="match status" value="1"/>
</dbReference>
<dbReference type="CDD" id="cd06727">
    <property type="entry name" value="PDZ1_ZO1-like"/>
    <property type="match status" value="1"/>
</dbReference>
<dbReference type="InterPro" id="IPR001478">
    <property type="entry name" value="PDZ"/>
</dbReference>
<proteinExistence type="predicted"/>
<accession>A0ABM3J661</accession>
<dbReference type="InterPro" id="IPR001452">
    <property type="entry name" value="SH3_domain"/>
</dbReference>
<dbReference type="InterPro" id="IPR036034">
    <property type="entry name" value="PDZ_sf"/>
</dbReference>
<dbReference type="SUPFAM" id="SSF52540">
    <property type="entry name" value="P-loop containing nucleoside triphosphate hydrolases"/>
    <property type="match status" value="1"/>
</dbReference>
<feature type="domain" description="PDZ" evidence="4">
    <location>
        <begin position="575"/>
        <end position="657"/>
    </location>
</feature>
<feature type="region of interest" description="Disordered" evidence="2">
    <location>
        <begin position="1210"/>
        <end position="1328"/>
    </location>
</feature>
<evidence type="ECO:0000259" key="3">
    <source>
        <dbReference type="PROSITE" id="PS50052"/>
    </source>
</evidence>
<feature type="compositionally biased region" description="Polar residues" evidence="2">
    <location>
        <begin position="1235"/>
        <end position="1248"/>
    </location>
</feature>
<feature type="region of interest" description="Disordered" evidence="2">
    <location>
        <begin position="1439"/>
        <end position="1660"/>
    </location>
</feature>
<dbReference type="SMART" id="SM00072">
    <property type="entry name" value="GuKc"/>
    <property type="match status" value="1"/>
</dbReference>
<name>A0ABM3J661_BACDO</name>
<dbReference type="Pfam" id="PF00791">
    <property type="entry name" value="ZU5"/>
    <property type="match status" value="1"/>
</dbReference>
<dbReference type="CDD" id="cd11859">
    <property type="entry name" value="SH3_ZO"/>
    <property type="match status" value="1"/>
</dbReference>
<dbReference type="SUPFAM" id="SSF50044">
    <property type="entry name" value="SH3-domain"/>
    <property type="match status" value="1"/>
</dbReference>
<feature type="compositionally biased region" description="Polar residues" evidence="2">
    <location>
        <begin position="1600"/>
        <end position="1617"/>
    </location>
</feature>
<feature type="domain" description="Guanylate kinase-like" evidence="3">
    <location>
        <begin position="1031"/>
        <end position="1175"/>
    </location>
</feature>
<dbReference type="InterPro" id="IPR008145">
    <property type="entry name" value="GK/Ca_channel_bsu"/>
</dbReference>
<dbReference type="CDD" id="cd06728">
    <property type="entry name" value="PDZ2_ZO1-like_ds"/>
    <property type="match status" value="1"/>
</dbReference>
<reference evidence="7" key="2">
    <citation type="submission" date="2025-08" db="UniProtKB">
        <authorList>
            <consortium name="RefSeq"/>
        </authorList>
    </citation>
    <scope>IDENTIFICATION</scope>
    <source>
        <tissue evidence="7">Adult</tissue>
    </source>
</reference>
<feature type="compositionally biased region" description="Polar residues" evidence="2">
    <location>
        <begin position="1651"/>
        <end position="1660"/>
    </location>
</feature>
<feature type="compositionally biased region" description="Basic residues" evidence="2">
    <location>
        <begin position="987"/>
        <end position="999"/>
    </location>
</feature>
<dbReference type="RefSeq" id="XP_049304720.1">
    <property type="nucleotide sequence ID" value="XM_049448763.1"/>
</dbReference>
<dbReference type="Pfam" id="PF00595">
    <property type="entry name" value="PDZ"/>
    <property type="match status" value="2"/>
</dbReference>
<feature type="compositionally biased region" description="Basic and acidic residues" evidence="2">
    <location>
        <begin position="2166"/>
        <end position="2185"/>
    </location>
</feature>
<dbReference type="Gene3D" id="3.40.50.300">
    <property type="entry name" value="P-loop containing nucleotide triphosphate hydrolases"/>
    <property type="match status" value="1"/>
</dbReference>
<reference evidence="6" key="1">
    <citation type="submission" date="2025-05" db="UniProtKB">
        <authorList>
            <consortium name="RefSeq"/>
        </authorList>
    </citation>
    <scope>NUCLEOTIDE SEQUENCE [LARGE SCALE GENOMIC DNA]</scope>
</reference>
<dbReference type="Pfam" id="PF07653">
    <property type="entry name" value="SH3_2"/>
    <property type="match status" value="1"/>
</dbReference>
<feature type="region of interest" description="Disordered" evidence="2">
    <location>
        <begin position="719"/>
        <end position="783"/>
    </location>
</feature>
<dbReference type="PROSITE" id="PS50106">
    <property type="entry name" value="PDZ"/>
    <property type="match status" value="3"/>
</dbReference>
<dbReference type="PROSITE" id="PS51145">
    <property type="entry name" value="ZU5"/>
    <property type="match status" value="1"/>
</dbReference>
<sequence length="2528" mass="279089">MSREEEEEEVRSLLLRHKDRIMLDLCETDLLTILVKNTVLTQSEEDLLLRTHSAASAPSSAPLSAVVIKRKLSTAVSSGSGSSSNTITSYGDGVLGEEACTSTAGWSSNNSHNASVIGDNAQSDNRSVTPSLVNVSETDGIIATNADQSSENNCEEDLKLNLNSLNDADIYQEQSTKLIEIIAKGGFIKFKQFCYAIDNECPKLIEDLFNDKEKCDAAVNNTSSCENKIQKELEPIDCIEKEKENDRNRRAVSYVGTSRDVGSLPRAAPRRISLMKDPPPPPPPKPTQLAPIKNVSPTPPLPSNYEQSDYNLIQKLDSNTGLTSTAQYQLPNFYVNTRGSSETYTMVSNNNNYSSLLCHSNAASSPTGVRKREKLLHRFSDAATLGRKLKKKKNTNRTCRSMTEAIEMLADPVIEDEFFGDRTTWEYHTVSVTRVPGYGFGIAVSGGRDNPHFANGDPSIAVSDVLKGGPAEDRLQVNDRIISVNGVSLENVEYATAVQVLRDSGNTVALVVKRRVPLSSIAQNHHSHSMSSVGAIASNVNGAPIQPAGSVPNTMSPPNSLNTAFVQNNAAQPIKVTLSKGSKKDDYGIVLGCRLFIKEISTRARDQLTANGYSLQEGDVVTRIHNTNCGDTMNLKEAKKIIDGCKERLNLVVLRDITNQAVTAMTSQLNNSATQSNLYISHQAQVSNCSNNLDDPYLGGANYSSQNLYVQPPTRSIMNGAANGINEEKSNLTPRGRSRGPIMDGVSLLQLDRPVTPPNSNRARSDEPPRPPPPRVNGNGSTEDFYSTRRQVFESDQMAHSRQSSEPRFISFQKEGSVGIRLTGGNESGIFVTAVQPGSPASLQGLSPGDKILKVNDMDMHGVTREEAVLFLLSLQDRIDLIVQFCKDDYDEVVTNQRGDSFHIKTHFHCDNPSKGEMAFKAGDVFRVIDTLHNGVVGSWQVLKIGRGHQEMQRGVIPNKSRAEELATAQFNANKKEMNSNESRGNFFRRRRSTQRRSKSLSRENWDDVVFADSISKFPAYERVVLRHPGFVRPLVLFGPISDLAREKLAKDFRDKFSVPLQDDDKSNSKCRIVRLSNIRDIMDRGKHALLDITPNAVDRLNYAQFYPIVIFLKTDSKHVIKQLRHGLPKSAHKSSKKLLEQCQKLERIWSHIFSTQIVLNDEESWYRKLRDAIDLQQSGAVWMSESKPIESLSDDFLFPMTTSRLSYASSPESDLELSPGPSTSLSLGNLPQLVKSSSDPSIATNQDNLDRDRDTVGDGLPPPYTVPYEHAVNSPSTRRQTIETNKYETYATRSSKIGAGGGVTDPSTTPSTRPQSLYGIHAPDLPPRIDRQLKPGLVEIPPSSRTNSSGGTLGRSAQDRLFGKAIVNEEVQAEYISRNVNDSIDRQHSSLERQALINASISTQPSIGNKATQPNVNSYDSMSSYDSYNASQLTVQNLGRLGPNAPDDLKSVPNANRPLPPVGIGSKGVDYARTSHDHRNFSGPNDLNRQSPARATYHEANTARNIDSRNGQLQRPSNLGLENSPRKPVVETKTDYGKYSRNNSVSQADYNKLPKNPHLIVPTSNINNNGSNGSSTNGTGPFKPVPPPKPKNYRPPMQGGNSTGQWESGDSSSPRSPNGFFYSSLAASHHHYSQQTPGSPGLGNNNNNGMQSTYSSGGNYVQQSQYSAPPVNGYVGNHHYNGGSGTGPYIAPHRGMPGPIGNIPSHTPERNPLDLAGSREQRGSAFELYRKPQIGTTAHHHNMSEMEPYEERFEGCYAMSPPPPPPGHPCSRSISSYPGQIAAPKPSPNHNADCYTYQLPQKSYLENIMPPPLPPHKTKKKSVLKSPLVAIKNAFIKTTKPLRRMNSMVEPERRPKSSIKRQHSMLEHGMQRPYYPDEYPTYPAGFEDRYFHGSQRSGMGSHNMMPREQYYRQRYDGHYHHDLINSTYQNLESEDIYGNMGTVPRKHRGSTEEYTTSEHEDLYANRAFIDLERRQAEAIAAANRNGRKIIRRHSTTTADHIGRKIPVFDSSIGSGYDQGVYKSKMDAFNPQIQHRAPNSELMTRRHFYSSTVNEMVEPTYQYHRDLPRGIRRNPPNEFKKEIQGGNREQGCSSHSSSQSERDDKSERESIYQSKREVKDSALKTRAQLRDQIYQTRREALDSMAEPIYVSRKKETVRPEPIYETKEESILHSRENETDEKKEEYTDCANSEGNQMNEALSRSDLQKSSDTVIENTVAQSLDPPETKAPLVQSEDIDDYLDGTDNDEATLCKLPSNELKESDAVMQTSSNESRELLDEVFEKFPLVVEGPPIKALEPPQPTKCINTRPPRVPFHISNILKRTGPPPNAAMADSRTSLETQYTSQASLPVGPPKASSTPYTSNISLPIAGPIPTTAPPIAATSSTDAFPSIPREPSTTRGIFDSSGGTLADAVWNVSLQIPPGAIQSGVKQEIYFTVSDPRLGEAVGGPPLDMENGETMLSPLVMCGPQGLEFLVPVTLNIPHCAGRTASLGLALKATDSEKNLHTEWDNIDLPSNAAAHTVSVKVDHF</sequence>
<keyword evidence="1" id="KW-0728">SH3 domain</keyword>
<dbReference type="InterPro" id="IPR000906">
    <property type="entry name" value="ZU5_dom"/>
</dbReference>
<dbReference type="SMART" id="SM00228">
    <property type="entry name" value="PDZ"/>
    <property type="match status" value="3"/>
</dbReference>
<evidence type="ECO:0000313" key="7">
    <source>
        <dbReference type="RefSeq" id="XP_049304720.1"/>
    </source>
</evidence>
<dbReference type="SMART" id="SM00218">
    <property type="entry name" value="ZU5"/>
    <property type="match status" value="1"/>
</dbReference>
<dbReference type="GeneID" id="105232047"/>
<evidence type="ECO:0000256" key="1">
    <source>
        <dbReference type="ARBA" id="ARBA00022443"/>
    </source>
</evidence>
<dbReference type="PANTHER" id="PTHR13865">
    <property type="entry name" value="TIGHT JUNCTION PROTEIN"/>
    <property type="match status" value="1"/>
</dbReference>
<feature type="region of interest" description="Disordered" evidence="2">
    <location>
        <begin position="2065"/>
        <end position="2123"/>
    </location>
</feature>
<organism evidence="6 7">
    <name type="scientific">Bactrocera dorsalis</name>
    <name type="common">Oriental fruit fly</name>
    <name type="synonym">Dacus dorsalis</name>
    <dbReference type="NCBI Taxonomy" id="27457"/>
    <lineage>
        <taxon>Eukaryota</taxon>
        <taxon>Metazoa</taxon>
        <taxon>Ecdysozoa</taxon>
        <taxon>Arthropoda</taxon>
        <taxon>Hexapoda</taxon>
        <taxon>Insecta</taxon>
        <taxon>Pterygota</taxon>
        <taxon>Neoptera</taxon>
        <taxon>Endopterygota</taxon>
        <taxon>Diptera</taxon>
        <taxon>Brachycera</taxon>
        <taxon>Muscomorpha</taxon>
        <taxon>Tephritoidea</taxon>
        <taxon>Tephritidae</taxon>
        <taxon>Bactrocera</taxon>
        <taxon>Bactrocera</taxon>
    </lineage>
</organism>
<keyword evidence="6" id="KW-1185">Reference proteome</keyword>
<feature type="region of interest" description="Disordered" evidence="2">
    <location>
        <begin position="977"/>
        <end position="999"/>
    </location>
</feature>
<feature type="compositionally biased region" description="Polar residues" evidence="2">
    <location>
        <begin position="1274"/>
        <end position="1285"/>
    </location>
</feature>
<evidence type="ECO:0000259" key="5">
    <source>
        <dbReference type="PROSITE" id="PS51145"/>
    </source>
</evidence>
<evidence type="ECO:0000256" key="2">
    <source>
        <dbReference type="SAM" id="MobiDB-lite"/>
    </source>
</evidence>
<feature type="compositionally biased region" description="Low complexity" evidence="2">
    <location>
        <begin position="1218"/>
        <end position="1232"/>
    </location>
</feature>
<dbReference type="Gene3D" id="2.30.42.10">
    <property type="match status" value="3"/>
</dbReference>
<feature type="region of interest" description="Disordered" evidence="2">
    <location>
        <begin position="2318"/>
        <end position="2358"/>
    </location>
</feature>
<feature type="compositionally biased region" description="Basic and acidic residues" evidence="2">
    <location>
        <begin position="1525"/>
        <end position="1539"/>
    </location>
</feature>
<dbReference type="Pfam" id="PF00625">
    <property type="entry name" value="Guanylate_kin"/>
    <property type="match status" value="1"/>
</dbReference>
<dbReference type="InterPro" id="IPR027417">
    <property type="entry name" value="P-loop_NTPase"/>
</dbReference>
<dbReference type="Proteomes" id="UP001652620">
    <property type="component" value="Chromosome 2"/>
</dbReference>
<feature type="compositionally biased region" description="Polar residues" evidence="2">
    <location>
        <begin position="1306"/>
        <end position="1316"/>
    </location>
</feature>
<evidence type="ECO:0000259" key="4">
    <source>
        <dbReference type="PROSITE" id="PS50106"/>
    </source>
</evidence>
<dbReference type="SUPFAM" id="SSF50156">
    <property type="entry name" value="PDZ domain-like"/>
    <property type="match status" value="3"/>
</dbReference>
<dbReference type="CDD" id="cd06729">
    <property type="entry name" value="PDZ3_ZO1-like_domain"/>
    <property type="match status" value="1"/>
</dbReference>